<dbReference type="AlphaFoldDB" id="A0A1E5H0X6"/>
<dbReference type="InterPro" id="IPR055247">
    <property type="entry name" value="InsJ-like_HTH"/>
</dbReference>
<evidence type="ECO:0000259" key="4">
    <source>
        <dbReference type="Pfam" id="PF13518"/>
    </source>
</evidence>
<proteinExistence type="inferred from homology"/>
<keyword evidence="2" id="KW-0175">Coiled coil</keyword>
<comment type="caution">
    <text evidence="5">The sequence shown here is derived from an EMBL/GenBank/DDBJ whole genome shotgun (WGS) entry which is preliminary data.</text>
</comment>
<dbReference type="EMBL" id="MIJY01000005">
    <property type="protein sequence ID" value="OEG18648.1"/>
    <property type="molecule type" value="Genomic_DNA"/>
</dbReference>
<accession>A0A1E5H0X6</accession>
<dbReference type="SUPFAM" id="SSF48295">
    <property type="entry name" value="TrpR-like"/>
    <property type="match status" value="1"/>
</dbReference>
<organism evidence="5 6">
    <name type="scientific">Enterococcus termitis</name>
    <dbReference type="NCBI Taxonomy" id="332950"/>
    <lineage>
        <taxon>Bacteria</taxon>
        <taxon>Bacillati</taxon>
        <taxon>Bacillota</taxon>
        <taxon>Bacilli</taxon>
        <taxon>Lactobacillales</taxon>
        <taxon>Enterococcaceae</taxon>
        <taxon>Enterococcus</taxon>
    </lineage>
</organism>
<evidence type="ECO:0000256" key="1">
    <source>
        <dbReference type="ARBA" id="ARBA00038232"/>
    </source>
</evidence>
<comment type="similarity">
    <text evidence="1">Belongs to the IS150/IS1296 orfA family.</text>
</comment>
<evidence type="ECO:0000313" key="5">
    <source>
        <dbReference type="EMBL" id="OEG18648.1"/>
    </source>
</evidence>
<feature type="compositionally biased region" description="Low complexity" evidence="3">
    <location>
        <begin position="160"/>
        <end position="172"/>
    </location>
</feature>
<evidence type="ECO:0000256" key="3">
    <source>
        <dbReference type="SAM" id="MobiDB-lite"/>
    </source>
</evidence>
<dbReference type="InterPro" id="IPR010921">
    <property type="entry name" value="Trp_repressor/repl_initiator"/>
</dbReference>
<dbReference type="Gene3D" id="1.10.10.60">
    <property type="entry name" value="Homeodomain-like"/>
    <property type="match status" value="1"/>
</dbReference>
<dbReference type="InterPro" id="IPR052057">
    <property type="entry name" value="IS150/IS1296_orfA-like"/>
</dbReference>
<dbReference type="Proteomes" id="UP000095094">
    <property type="component" value="Unassembled WGS sequence"/>
</dbReference>
<protein>
    <submittedName>
        <fullName evidence="5">Transcriptional regulator</fullName>
    </submittedName>
</protein>
<dbReference type="Pfam" id="PF13518">
    <property type="entry name" value="HTH_28"/>
    <property type="match status" value="1"/>
</dbReference>
<name>A0A1E5H0X6_9ENTE</name>
<feature type="domain" description="Insertion element IS150 protein InsJ-like helix-turn-helix" evidence="4">
    <location>
        <begin position="8"/>
        <end position="57"/>
    </location>
</feature>
<feature type="region of interest" description="Disordered" evidence="3">
    <location>
        <begin position="151"/>
        <end position="172"/>
    </location>
</feature>
<sequence>MSKYSFEFKLKIVQEYLGGKGGIQALANKHGVKAMEQVHRWINAYQEFGEEGLLRKRQNQNYSVQFKLNAIELYQTSELSYREVANILEMNNPILIANWMRKFRKEGKTKKHLMKETLEEQNRIKELEKQVRILQIENAFLKELRKLRKQEAQQRRVNQSRESSQVSEDSSN</sequence>
<dbReference type="InterPro" id="IPR036388">
    <property type="entry name" value="WH-like_DNA-bd_sf"/>
</dbReference>
<reference evidence="6" key="1">
    <citation type="submission" date="2016-09" db="EMBL/GenBank/DDBJ databases">
        <authorList>
            <person name="Gulvik C.A."/>
        </authorList>
    </citation>
    <scope>NUCLEOTIDE SEQUENCE [LARGE SCALE GENOMIC DNA]</scope>
    <source>
        <strain evidence="6">LMG 8895</strain>
    </source>
</reference>
<evidence type="ECO:0000313" key="6">
    <source>
        <dbReference type="Proteomes" id="UP000095094"/>
    </source>
</evidence>
<dbReference type="Gene3D" id="1.10.10.10">
    <property type="entry name" value="Winged helix-like DNA-binding domain superfamily/Winged helix DNA-binding domain"/>
    <property type="match status" value="1"/>
</dbReference>
<evidence type="ECO:0000256" key="2">
    <source>
        <dbReference type="SAM" id="Coils"/>
    </source>
</evidence>
<dbReference type="InterPro" id="IPR009057">
    <property type="entry name" value="Homeodomain-like_sf"/>
</dbReference>
<dbReference type="PANTHER" id="PTHR33795">
    <property type="entry name" value="INSERTION ELEMENT IS150 PROTEIN INSJ"/>
    <property type="match status" value="1"/>
</dbReference>
<dbReference type="GO" id="GO:0043565">
    <property type="term" value="F:sequence-specific DNA binding"/>
    <property type="evidence" value="ECO:0007669"/>
    <property type="project" value="InterPro"/>
</dbReference>
<keyword evidence="6" id="KW-1185">Reference proteome</keyword>
<dbReference type="PANTHER" id="PTHR33795:SF1">
    <property type="entry name" value="INSERTION ELEMENT IS150 PROTEIN INSJ"/>
    <property type="match status" value="1"/>
</dbReference>
<gene>
    <name evidence="5" type="ORF">BCR25_15710</name>
</gene>
<feature type="coiled-coil region" evidence="2">
    <location>
        <begin position="110"/>
        <end position="144"/>
    </location>
</feature>
<dbReference type="SUPFAM" id="SSF46689">
    <property type="entry name" value="Homeodomain-like"/>
    <property type="match status" value="1"/>
</dbReference>